<evidence type="ECO:0000256" key="7">
    <source>
        <dbReference type="ARBA" id="ARBA00023154"/>
    </source>
</evidence>
<feature type="binding site" evidence="12">
    <location>
        <position position="137"/>
    </location>
    <ligand>
        <name>(S)-2,3,4,5-tetrahydrodipicolinate</name>
        <dbReference type="ChEBI" id="CHEBI:16845"/>
    </ligand>
</feature>
<evidence type="ECO:0000256" key="1">
    <source>
        <dbReference type="ARBA" id="ARBA00006642"/>
    </source>
</evidence>
<dbReference type="Gene3D" id="3.40.50.720">
    <property type="entry name" value="NAD(P)-binding Rossmann-like Domain"/>
    <property type="match status" value="1"/>
</dbReference>
<feature type="domain" description="Dihydrodipicolinate reductase C-terminal" evidence="14">
    <location>
        <begin position="107"/>
        <end position="239"/>
    </location>
</feature>
<comment type="caution">
    <text evidence="15">The sequence shown here is derived from an EMBL/GenBank/DDBJ whole genome shotgun (WGS) entry which is preliminary data.</text>
</comment>
<proteinExistence type="inferred from homology"/>
<reference evidence="15 16" key="1">
    <citation type="journal article" date="2016" name="Nat. Commun.">
        <title>Thousands of microbial genomes shed light on interconnected biogeochemical processes in an aquifer system.</title>
        <authorList>
            <person name="Anantharaman K."/>
            <person name="Brown C.T."/>
            <person name="Hug L.A."/>
            <person name="Sharon I."/>
            <person name="Castelle C.J."/>
            <person name="Probst A.J."/>
            <person name="Thomas B.C."/>
            <person name="Singh A."/>
            <person name="Wilkins M.J."/>
            <person name="Karaoz U."/>
            <person name="Brodie E.L."/>
            <person name="Williams K.H."/>
            <person name="Hubbard S.S."/>
            <person name="Banfield J.F."/>
        </authorList>
    </citation>
    <scope>NUCLEOTIDE SEQUENCE [LARGE SCALE GENOMIC DNA]</scope>
</reference>
<comment type="catalytic activity">
    <reaction evidence="10 12">
        <text>(S)-2,3,4,5-tetrahydrodipicolinate + NADP(+) + H2O = (2S,4S)-4-hydroxy-2,3,4,5-tetrahydrodipicolinate + NADPH + H(+)</text>
        <dbReference type="Rhea" id="RHEA:35331"/>
        <dbReference type="ChEBI" id="CHEBI:15377"/>
        <dbReference type="ChEBI" id="CHEBI:15378"/>
        <dbReference type="ChEBI" id="CHEBI:16845"/>
        <dbReference type="ChEBI" id="CHEBI:57783"/>
        <dbReference type="ChEBI" id="CHEBI:58349"/>
        <dbReference type="ChEBI" id="CHEBI:67139"/>
        <dbReference type="EC" id="1.17.1.8"/>
    </reaction>
</comment>
<dbReference type="InterPro" id="IPR023940">
    <property type="entry name" value="DHDPR_bac"/>
</dbReference>
<comment type="caution">
    <text evidence="12">Lacks conserved residue(s) required for the propagation of feature annotation.</text>
</comment>
<evidence type="ECO:0000313" key="15">
    <source>
        <dbReference type="EMBL" id="OGE27358.1"/>
    </source>
</evidence>
<evidence type="ECO:0000256" key="6">
    <source>
        <dbReference type="ARBA" id="ARBA00023027"/>
    </source>
</evidence>
<dbReference type="Gene3D" id="3.30.360.10">
    <property type="entry name" value="Dihydrodipicolinate Reductase, domain 2"/>
    <property type="match status" value="1"/>
</dbReference>
<comment type="subunit">
    <text evidence="12">Homotetramer.</text>
</comment>
<feature type="active site" description="Proton donor" evidence="12">
    <location>
        <position position="140"/>
    </location>
</feature>
<comment type="pathway">
    <text evidence="8 12">Amino-acid biosynthesis; L-lysine biosynthesis via DAP pathway; (S)-tetrahydrodipicolinate from L-aspartate: step 4/4.</text>
</comment>
<comment type="catalytic activity">
    <reaction evidence="11 12">
        <text>(S)-2,3,4,5-tetrahydrodipicolinate + NAD(+) + H2O = (2S,4S)-4-hydroxy-2,3,4,5-tetrahydrodipicolinate + NADH + H(+)</text>
        <dbReference type="Rhea" id="RHEA:35323"/>
        <dbReference type="ChEBI" id="CHEBI:15377"/>
        <dbReference type="ChEBI" id="CHEBI:15378"/>
        <dbReference type="ChEBI" id="CHEBI:16845"/>
        <dbReference type="ChEBI" id="CHEBI:57540"/>
        <dbReference type="ChEBI" id="CHEBI:57945"/>
        <dbReference type="ChEBI" id="CHEBI:67139"/>
        <dbReference type="EC" id="1.17.1.8"/>
    </reaction>
</comment>
<dbReference type="EC" id="1.17.1.8" evidence="9 12"/>
<dbReference type="Pfam" id="PF01113">
    <property type="entry name" value="DapB_N"/>
    <property type="match status" value="1"/>
</dbReference>
<feature type="binding site" evidence="12">
    <location>
        <begin position="101"/>
        <end position="104"/>
    </location>
    <ligand>
        <name>NAD(+)</name>
        <dbReference type="ChEBI" id="CHEBI:57540"/>
    </ligand>
</feature>
<keyword evidence="7 12" id="KW-0457">Lysine biosynthesis</keyword>
<dbReference type="GO" id="GO:0051287">
    <property type="term" value="F:NAD binding"/>
    <property type="evidence" value="ECO:0007669"/>
    <property type="project" value="UniProtKB-UniRule"/>
</dbReference>
<evidence type="ECO:0000256" key="2">
    <source>
        <dbReference type="ARBA" id="ARBA00022605"/>
    </source>
</evidence>
<evidence type="ECO:0000256" key="11">
    <source>
        <dbReference type="ARBA" id="ARBA00049396"/>
    </source>
</evidence>
<accession>A0A1F5JFN0</accession>
<dbReference type="UniPathway" id="UPA00034">
    <property type="reaction ID" value="UER00018"/>
</dbReference>
<dbReference type="Pfam" id="PF05173">
    <property type="entry name" value="DapB_C"/>
    <property type="match status" value="1"/>
</dbReference>
<dbReference type="HAMAP" id="MF_00102">
    <property type="entry name" value="DapB"/>
    <property type="match status" value="1"/>
</dbReference>
<evidence type="ECO:0000259" key="14">
    <source>
        <dbReference type="Pfam" id="PF05173"/>
    </source>
</evidence>
<evidence type="ECO:0000313" key="16">
    <source>
        <dbReference type="Proteomes" id="UP000177555"/>
    </source>
</evidence>
<comment type="similarity">
    <text evidence="1 12">Belongs to the DapB family.</text>
</comment>
<name>A0A1F5JFN0_9BACT</name>
<keyword evidence="12" id="KW-0963">Cytoplasm</keyword>
<dbReference type="SUPFAM" id="SSF51735">
    <property type="entry name" value="NAD(P)-binding Rossmann-fold domains"/>
    <property type="match status" value="1"/>
</dbReference>
<dbReference type="GO" id="GO:0050661">
    <property type="term" value="F:NADP binding"/>
    <property type="evidence" value="ECO:0007669"/>
    <property type="project" value="UniProtKB-UniRule"/>
</dbReference>
<dbReference type="InterPro" id="IPR000846">
    <property type="entry name" value="DapB_N"/>
</dbReference>
<dbReference type="NCBIfam" id="TIGR00036">
    <property type="entry name" value="dapB"/>
    <property type="match status" value="1"/>
</dbReference>
<dbReference type="PIRSF" id="PIRSF000161">
    <property type="entry name" value="DHPR"/>
    <property type="match status" value="1"/>
</dbReference>
<comment type="subcellular location">
    <subcellularLocation>
        <location evidence="12">Cytoplasm</location>
    </subcellularLocation>
</comment>
<dbReference type="SUPFAM" id="SSF55347">
    <property type="entry name" value="Glyceraldehyde-3-phosphate dehydrogenase-like, C-terminal domain"/>
    <property type="match status" value="1"/>
</dbReference>
<feature type="binding site" evidence="12">
    <location>
        <begin position="146"/>
        <end position="147"/>
    </location>
    <ligand>
        <name>(S)-2,3,4,5-tetrahydrodipicolinate</name>
        <dbReference type="ChEBI" id="CHEBI:16845"/>
    </ligand>
</feature>
<dbReference type="GO" id="GO:0016726">
    <property type="term" value="F:oxidoreductase activity, acting on CH or CH2 groups, NAD or NADP as acceptor"/>
    <property type="evidence" value="ECO:0007669"/>
    <property type="project" value="UniProtKB-UniRule"/>
</dbReference>
<dbReference type="InterPro" id="IPR036291">
    <property type="entry name" value="NAD(P)-bd_dom_sf"/>
</dbReference>
<protein>
    <recommendedName>
        <fullName evidence="9 12">4-hydroxy-tetrahydrodipicolinate reductase</fullName>
        <shortName evidence="12">HTPA reductase</shortName>
        <ecNumber evidence="9 12">1.17.1.8</ecNumber>
    </recommendedName>
</protein>
<sequence length="242" mass="26644">MKIALIGYGNMGHEIEDLINESDTHQIVSISYKDPSEKLDKDGIGKADVVIDFTSPEVVVSTIKEVAGMGKNMVVGTTGWYDFLPEVKAVVKKSKTGLIYAQNFSIGANIFFKIVGFASSLFGKFGNYDVAGLEIHHRGKKDSPSGTAKKLASVIMENFPKKKKLETDRLDRQISKDELHFASLRAGRNPGYHEVIFDSMSDEIKLSHSAHGRRGFAEGALVAAEFIKGKKGFYSFDEVFKA</sequence>
<keyword evidence="2 12" id="KW-0028">Amino-acid biosynthesis</keyword>
<dbReference type="PANTHER" id="PTHR20836:SF0">
    <property type="entry name" value="4-HYDROXY-TETRAHYDRODIPICOLINATE REDUCTASE 1, CHLOROPLASTIC-RELATED"/>
    <property type="match status" value="1"/>
</dbReference>
<dbReference type="InterPro" id="IPR022663">
    <property type="entry name" value="DapB_C"/>
</dbReference>
<evidence type="ECO:0000259" key="13">
    <source>
        <dbReference type="Pfam" id="PF01113"/>
    </source>
</evidence>
<dbReference type="Proteomes" id="UP000177555">
    <property type="component" value="Unassembled WGS sequence"/>
</dbReference>
<feature type="active site" description="Proton donor/acceptor" evidence="12">
    <location>
        <position position="136"/>
    </location>
</feature>
<evidence type="ECO:0000256" key="8">
    <source>
        <dbReference type="ARBA" id="ARBA00037922"/>
    </source>
</evidence>
<evidence type="ECO:0000256" key="10">
    <source>
        <dbReference type="ARBA" id="ARBA00049080"/>
    </source>
</evidence>
<dbReference type="PANTHER" id="PTHR20836">
    <property type="entry name" value="DIHYDRODIPICOLINATE REDUCTASE"/>
    <property type="match status" value="1"/>
</dbReference>
<keyword evidence="5 12" id="KW-0560">Oxidoreductase</keyword>
<comment type="caution">
    <text evidence="12">Was originally thought to be a dihydrodipicolinate reductase (DHDPR), catalyzing the conversion of dihydrodipicolinate to tetrahydrodipicolinate. However, it was shown in E.coli that the substrate of the enzymatic reaction is not dihydrodipicolinate (DHDP) but in fact (2S,4S)-4-hydroxy-2,3,4,5-tetrahydrodipicolinic acid (HTPA), the product released by the DapA-catalyzed reaction.</text>
</comment>
<evidence type="ECO:0000256" key="5">
    <source>
        <dbReference type="ARBA" id="ARBA00023002"/>
    </source>
</evidence>
<dbReference type="GO" id="GO:0019877">
    <property type="term" value="P:diaminopimelate biosynthetic process"/>
    <property type="evidence" value="ECO:0007669"/>
    <property type="project" value="UniProtKB-UniRule"/>
</dbReference>
<dbReference type="EMBL" id="MFCP01000040">
    <property type="protein sequence ID" value="OGE27358.1"/>
    <property type="molecule type" value="Genomic_DNA"/>
</dbReference>
<evidence type="ECO:0000256" key="4">
    <source>
        <dbReference type="ARBA" id="ARBA00022915"/>
    </source>
</evidence>
<dbReference type="GO" id="GO:0008839">
    <property type="term" value="F:4-hydroxy-tetrahydrodipicolinate reductase"/>
    <property type="evidence" value="ECO:0007669"/>
    <property type="project" value="UniProtKB-UniRule"/>
</dbReference>
<evidence type="ECO:0000256" key="9">
    <source>
        <dbReference type="ARBA" id="ARBA00038983"/>
    </source>
</evidence>
<dbReference type="GO" id="GO:0009089">
    <property type="term" value="P:lysine biosynthetic process via diaminopimelate"/>
    <property type="evidence" value="ECO:0007669"/>
    <property type="project" value="UniProtKB-UniRule"/>
</dbReference>
<evidence type="ECO:0000256" key="3">
    <source>
        <dbReference type="ARBA" id="ARBA00022857"/>
    </source>
</evidence>
<evidence type="ECO:0000256" key="12">
    <source>
        <dbReference type="HAMAP-Rule" id="MF_00102"/>
    </source>
</evidence>
<dbReference type="CDD" id="cd02274">
    <property type="entry name" value="DHDPR_N"/>
    <property type="match status" value="1"/>
</dbReference>
<gene>
    <name evidence="12" type="primary">dapB</name>
    <name evidence="15" type="ORF">A2867_00600</name>
</gene>
<feature type="binding site" evidence="12">
    <location>
        <begin position="76"/>
        <end position="78"/>
    </location>
    <ligand>
        <name>NAD(+)</name>
        <dbReference type="ChEBI" id="CHEBI:57540"/>
    </ligand>
</feature>
<organism evidence="15 16">
    <name type="scientific">Candidatus Daviesbacteria bacterium RIFCSPHIGHO2_01_FULL_40_11</name>
    <dbReference type="NCBI Taxonomy" id="1797762"/>
    <lineage>
        <taxon>Bacteria</taxon>
        <taxon>Candidatus Daviesiibacteriota</taxon>
    </lineage>
</organism>
<keyword evidence="6 12" id="KW-0520">NAD</keyword>
<comment type="function">
    <text evidence="12">Catalyzes the conversion of 4-hydroxy-tetrahydrodipicolinate (HTPA) to tetrahydrodipicolinate.</text>
</comment>
<keyword evidence="4 12" id="KW-0220">Diaminopimelate biosynthesis</keyword>
<keyword evidence="3 12" id="KW-0521">NADP</keyword>
<dbReference type="AlphaFoldDB" id="A0A1F5JFN0"/>
<dbReference type="GO" id="GO:0005829">
    <property type="term" value="C:cytosol"/>
    <property type="evidence" value="ECO:0007669"/>
    <property type="project" value="TreeGrafter"/>
</dbReference>
<feature type="domain" description="Dihydrodipicolinate reductase N-terminal" evidence="13">
    <location>
        <begin position="1"/>
        <end position="104"/>
    </location>
</feature>